<evidence type="ECO:0000313" key="1">
    <source>
        <dbReference type="EMBL" id="KTF07557.1"/>
    </source>
</evidence>
<organism evidence="1">
    <name type="scientific">marine sediment metagenome</name>
    <dbReference type="NCBI Taxonomy" id="412755"/>
    <lineage>
        <taxon>unclassified sequences</taxon>
        <taxon>metagenomes</taxon>
        <taxon>ecological metagenomes</taxon>
    </lineage>
</organism>
<protein>
    <submittedName>
        <fullName evidence="1">Uncharacterized protein</fullName>
    </submittedName>
</protein>
<reference evidence="1" key="1">
    <citation type="submission" date="2013-11" db="EMBL/GenBank/DDBJ databases">
        <title>Microbial diversity, functional groups and degradation webs in Northern and Southern Mediterranean and Red Sea marine crude oil polluted sites.</title>
        <authorList>
            <person name="Daffonchio D."/>
            <person name="Mapelli F."/>
            <person name="Ferrer M."/>
            <person name="Richter M."/>
            <person name="Cherif A."/>
            <person name="Malkawi H.I."/>
            <person name="Yakimov M.M."/>
            <person name="Abdel-Fattah Y.R."/>
            <person name="Blaghen M."/>
            <person name="Golyshin P.N."/>
            <person name="Kalogerakis N."/>
            <person name="Boon N."/>
            <person name="Magagnini M."/>
            <person name="Fava F."/>
        </authorList>
    </citation>
    <scope>NUCLEOTIDE SEQUENCE</scope>
</reference>
<gene>
    <name evidence="1" type="ORF">MGSAQ_000947</name>
</gene>
<sequence length="41" mass="4747">IFAIDNDQLFIFYESLSSNNFFEALYLNNTALLQGNNNKET</sequence>
<comment type="caution">
    <text evidence="1">The sequence shown here is derived from an EMBL/GenBank/DDBJ whole genome shotgun (WGS) entry which is preliminary data.</text>
</comment>
<name>A0A1B6NXS4_9ZZZZ</name>
<proteinExistence type="predicted"/>
<accession>A0A1B6NXS4</accession>
<feature type="non-terminal residue" evidence="1">
    <location>
        <position position="1"/>
    </location>
</feature>
<dbReference type="EMBL" id="AYSL01000471">
    <property type="protein sequence ID" value="KTF07557.1"/>
    <property type="molecule type" value="Genomic_DNA"/>
</dbReference>
<dbReference type="AlphaFoldDB" id="A0A1B6NXS4"/>